<reference evidence="3" key="2">
    <citation type="submission" date="2020-04" db="EMBL/GenBank/DDBJ databases">
        <authorList>
            <person name="Santos R.A.C."/>
            <person name="Steenwyk J.L."/>
            <person name="Rivero-Menendez O."/>
            <person name="Mead M.E."/>
            <person name="Silva L.P."/>
            <person name="Bastos R.W."/>
            <person name="Alastruey-Izquierdo A."/>
            <person name="Goldman G.H."/>
            <person name="Rokas A."/>
        </authorList>
    </citation>
    <scope>NUCLEOTIDE SEQUENCE</scope>
    <source>
        <strain evidence="3">CNM-CM6805</strain>
    </source>
</reference>
<dbReference type="Pfam" id="PF02458">
    <property type="entry name" value="Transferase"/>
    <property type="match status" value="2"/>
</dbReference>
<keyword evidence="4" id="KW-1185">Reference proteome</keyword>
<evidence type="ECO:0000256" key="1">
    <source>
        <dbReference type="ARBA" id="ARBA00022679"/>
    </source>
</evidence>
<evidence type="ECO:0000256" key="2">
    <source>
        <dbReference type="ARBA" id="ARBA00023315"/>
    </source>
</evidence>
<organism evidence="3 4">
    <name type="scientific">Aspergillus fumigatiaffinis</name>
    <dbReference type="NCBI Taxonomy" id="340414"/>
    <lineage>
        <taxon>Eukaryota</taxon>
        <taxon>Fungi</taxon>
        <taxon>Dikarya</taxon>
        <taxon>Ascomycota</taxon>
        <taxon>Pezizomycotina</taxon>
        <taxon>Eurotiomycetes</taxon>
        <taxon>Eurotiomycetidae</taxon>
        <taxon>Eurotiales</taxon>
        <taxon>Aspergillaceae</taxon>
        <taxon>Aspergillus</taxon>
        <taxon>Aspergillus subgen. Fumigati</taxon>
    </lineage>
</organism>
<dbReference type="Proteomes" id="UP000653565">
    <property type="component" value="Unassembled WGS sequence"/>
</dbReference>
<accession>A0A8H4H6C9</accession>
<dbReference type="InterPro" id="IPR051283">
    <property type="entry name" value="Sec_Metabolite_Acyltrans"/>
</dbReference>
<protein>
    <submittedName>
        <fullName evidence="3">Uncharacterized protein</fullName>
    </submittedName>
</protein>
<keyword evidence="2" id="KW-0012">Acyltransferase</keyword>
<dbReference type="PANTHER" id="PTHR31896">
    <property type="entry name" value="FAMILY REGULATORY PROTEIN, PUTATIVE (AFU_ORTHOLOGUE AFUA_3G14730)-RELATED"/>
    <property type="match status" value="1"/>
</dbReference>
<proteinExistence type="predicted"/>
<dbReference type="PANTHER" id="PTHR31896:SF64">
    <property type="entry name" value="TRICHOTHECENE 3-O-ACETYLTRANSFERASE"/>
    <property type="match status" value="1"/>
</dbReference>
<keyword evidence="1" id="KW-0808">Transferase</keyword>
<evidence type="ECO:0000313" key="3">
    <source>
        <dbReference type="EMBL" id="KAF4237435.1"/>
    </source>
</evidence>
<sequence>MTVTVNFEPYVGSSVDALSIPLYLRCQLVFKLSKPLAAVPVLESGVSRLIQALPFLSGEFTAVPASDGEKEILLVRPAPAFELSRILKIKHHGTSLHHVCKQRDKPSSHGGDLPHEPYMPYPRLPDPSRPQPIVGFQVNVHTDGIILSVATHHCSFDATGMGSIVQNLAACCRCAQSDEPDLTTSSAQEAEARKVLSQTRETPFDPTMFPEYKPLDSMVSYYKGVQTALQGRQITIVNRCFTIATDKINTLKKRCNALVPEMVKKYGLSTENATESAWVSSNDVVAALLWTCINRARYPELRERSVQQLPPDLLHATSSLGLPVNVRSRLSPPLPKSTLGNAVCLLREQVPLHFFALPGHADTEATSSFYGDHSADDEWAMAFCRVAYGLRAKLNAIDDDYIRDYISYVQKSPCHLSVTLDTENLYVSNWREISVYDADFGGMLGKPLRMRAPDGYTDGLIFVMAQRSEDRTAPWEFNISLEPSAMKSIEHDPLWCKYVELDEFWHGEA</sequence>
<dbReference type="EMBL" id="JAAAPX010000045">
    <property type="protein sequence ID" value="KAF4237435.1"/>
    <property type="molecule type" value="Genomic_DNA"/>
</dbReference>
<evidence type="ECO:0000313" key="4">
    <source>
        <dbReference type="Proteomes" id="UP000653565"/>
    </source>
</evidence>
<dbReference type="GO" id="GO:0016746">
    <property type="term" value="F:acyltransferase activity"/>
    <property type="evidence" value="ECO:0007669"/>
    <property type="project" value="UniProtKB-KW"/>
</dbReference>
<reference evidence="3" key="1">
    <citation type="journal article" date="2020" name="bioRxiv">
        <title>Genomic and phenotypic heterogeneity of clinical isolates of the human pathogens Aspergillus fumigatus, Aspergillus lentulus and Aspergillus fumigatiaffinis.</title>
        <authorList>
            <person name="dos Santos R.A.C."/>
            <person name="Steenwyk J.L."/>
            <person name="Rivero-Menendez O."/>
            <person name="Mead M.E."/>
            <person name="Silva L.P."/>
            <person name="Bastos R.W."/>
            <person name="Alastruey-Izquierdo A."/>
            <person name="Goldman G.H."/>
            <person name="Rokas A."/>
        </authorList>
    </citation>
    <scope>NUCLEOTIDE SEQUENCE</scope>
    <source>
        <strain evidence="3">CNM-CM6805</strain>
    </source>
</reference>
<dbReference type="InterPro" id="IPR023213">
    <property type="entry name" value="CAT-like_dom_sf"/>
</dbReference>
<comment type="caution">
    <text evidence="3">The sequence shown here is derived from an EMBL/GenBank/DDBJ whole genome shotgun (WGS) entry which is preliminary data.</text>
</comment>
<gene>
    <name evidence="3" type="ORF">CNMCM6805_006933</name>
</gene>
<dbReference type="AlphaFoldDB" id="A0A8H4H6C9"/>
<dbReference type="Gene3D" id="3.30.559.10">
    <property type="entry name" value="Chloramphenicol acetyltransferase-like domain"/>
    <property type="match status" value="2"/>
</dbReference>
<name>A0A8H4H6C9_9EURO</name>